<dbReference type="InterPro" id="IPR053924">
    <property type="entry name" value="RecX_HTH_2nd"/>
</dbReference>
<comment type="caution">
    <text evidence="9">The sequence shown here is derived from an EMBL/GenBank/DDBJ whole genome shotgun (WGS) entry which is preliminary data.</text>
</comment>
<dbReference type="Pfam" id="PF21981">
    <property type="entry name" value="RecX_HTH3"/>
    <property type="match status" value="1"/>
</dbReference>
<name>A0A9Q4B2I5_SALAG</name>
<evidence type="ECO:0000259" key="8">
    <source>
        <dbReference type="Pfam" id="PF21982"/>
    </source>
</evidence>
<dbReference type="InterPro" id="IPR003783">
    <property type="entry name" value="Regulatory_RecX"/>
</dbReference>
<dbReference type="AlphaFoldDB" id="A0A9Q4B2I5"/>
<evidence type="ECO:0000259" key="6">
    <source>
        <dbReference type="Pfam" id="PF02631"/>
    </source>
</evidence>
<gene>
    <name evidence="5 9" type="primary">recX</name>
    <name evidence="9" type="ORF">HXA33_11780</name>
</gene>
<dbReference type="InterPro" id="IPR053926">
    <property type="entry name" value="RecX_HTH_1st"/>
</dbReference>
<dbReference type="Pfam" id="PF02631">
    <property type="entry name" value="RecX_HTH2"/>
    <property type="match status" value="1"/>
</dbReference>
<evidence type="ECO:0000313" key="10">
    <source>
        <dbReference type="Proteomes" id="UP001057753"/>
    </source>
</evidence>
<feature type="domain" description="RecX second three-helical" evidence="6">
    <location>
        <begin position="112"/>
        <end position="153"/>
    </location>
</feature>
<organism evidence="9 10">
    <name type="scientific">Salipaludibacillus agaradhaerens</name>
    <name type="common">Bacillus agaradhaerens</name>
    <dbReference type="NCBI Taxonomy" id="76935"/>
    <lineage>
        <taxon>Bacteria</taxon>
        <taxon>Bacillati</taxon>
        <taxon>Bacillota</taxon>
        <taxon>Bacilli</taxon>
        <taxon>Bacillales</taxon>
        <taxon>Bacillaceae</taxon>
    </lineage>
</organism>
<comment type="subcellular location">
    <subcellularLocation>
        <location evidence="1 5">Cytoplasm</location>
    </subcellularLocation>
</comment>
<sequence length="272" mass="32262">MPVISKITAAKKRKDRFHIYIKENNKDQYAFTVSENLLVQEQLLKGKDISEADISQLQEKDNLDKMMQKVLNFLSYRMRSELEVLTYLKDHEVSDEQAGEIMDRLRELQFIDDRLFAEAFVRTKRDTGKKGPLIIQQELYQKGISQALIDDVMTQYSTELQLHHAIVMIEKKQSSYKNEGVKKKQQKLIQFIIQRGYSHSIAVEALKEAELKEDPEIEWRAVEKQGEKAWKKYEKKPEWERDQRIKQFLFSRGFTTELIDQWLQAKKEENLT</sequence>
<dbReference type="PANTHER" id="PTHR33602">
    <property type="entry name" value="REGULATORY PROTEIN RECX FAMILY PROTEIN"/>
    <property type="match status" value="1"/>
</dbReference>
<proteinExistence type="inferred from homology"/>
<reference evidence="9" key="1">
    <citation type="submission" date="2020-06" db="EMBL/GenBank/DDBJ databases">
        <title>Insight into the genomes of haloalkaliphilic bacilli from Kenyan soda lakes.</title>
        <authorList>
            <person name="Mwirichia R."/>
            <person name="Villamizar G.C."/>
            <person name="Poehlein A."/>
            <person name="Mugweru J."/>
            <person name="Kipnyargis A."/>
            <person name="Kiplimo D."/>
            <person name="Orwa P."/>
            <person name="Daniel R."/>
        </authorList>
    </citation>
    <scope>NUCLEOTIDE SEQUENCE</scope>
    <source>
        <strain evidence="9">B1096_S55</strain>
    </source>
</reference>
<dbReference type="EMBL" id="JABXYM010000001">
    <property type="protein sequence ID" value="MCR6097223.1"/>
    <property type="molecule type" value="Genomic_DNA"/>
</dbReference>
<feature type="domain" description="RecX third three-helical" evidence="7">
    <location>
        <begin position="216"/>
        <end position="263"/>
    </location>
</feature>
<keyword evidence="10" id="KW-1185">Reference proteome</keyword>
<keyword evidence="4 5" id="KW-0963">Cytoplasm</keyword>
<evidence type="ECO:0000256" key="5">
    <source>
        <dbReference type="HAMAP-Rule" id="MF_01114"/>
    </source>
</evidence>
<dbReference type="InterPro" id="IPR036388">
    <property type="entry name" value="WH-like_DNA-bd_sf"/>
</dbReference>
<comment type="similarity">
    <text evidence="2 5">Belongs to the RecX family.</text>
</comment>
<dbReference type="NCBIfam" id="NF010733">
    <property type="entry name" value="PRK14135.1"/>
    <property type="match status" value="1"/>
</dbReference>
<dbReference type="Proteomes" id="UP001057753">
    <property type="component" value="Unassembled WGS sequence"/>
</dbReference>
<dbReference type="HAMAP" id="MF_01114">
    <property type="entry name" value="RecX"/>
    <property type="match status" value="1"/>
</dbReference>
<dbReference type="InterPro" id="IPR053925">
    <property type="entry name" value="RecX_HTH_3rd"/>
</dbReference>
<evidence type="ECO:0000256" key="2">
    <source>
        <dbReference type="ARBA" id="ARBA00009695"/>
    </source>
</evidence>
<dbReference type="RefSeq" id="WP_257821636.1">
    <property type="nucleotide sequence ID" value="NZ_JABXYM010000001.1"/>
</dbReference>
<dbReference type="GO" id="GO:0006282">
    <property type="term" value="P:regulation of DNA repair"/>
    <property type="evidence" value="ECO:0007669"/>
    <property type="project" value="UniProtKB-UniRule"/>
</dbReference>
<feature type="domain" description="RecX first three-helical" evidence="8">
    <location>
        <begin position="68"/>
        <end position="105"/>
    </location>
</feature>
<dbReference type="Gene3D" id="1.10.10.10">
    <property type="entry name" value="Winged helix-like DNA-binding domain superfamily/Winged helix DNA-binding domain"/>
    <property type="match status" value="4"/>
</dbReference>
<evidence type="ECO:0000259" key="7">
    <source>
        <dbReference type="Pfam" id="PF21981"/>
    </source>
</evidence>
<dbReference type="PANTHER" id="PTHR33602:SF1">
    <property type="entry name" value="REGULATORY PROTEIN RECX FAMILY PROTEIN"/>
    <property type="match status" value="1"/>
</dbReference>
<accession>A0A9Q4B2I5</accession>
<evidence type="ECO:0000256" key="1">
    <source>
        <dbReference type="ARBA" id="ARBA00004496"/>
    </source>
</evidence>
<protein>
    <recommendedName>
        <fullName evidence="3 5">Regulatory protein RecX</fullName>
    </recommendedName>
</protein>
<evidence type="ECO:0000256" key="4">
    <source>
        <dbReference type="ARBA" id="ARBA00022490"/>
    </source>
</evidence>
<comment type="function">
    <text evidence="5">Modulates RecA activity.</text>
</comment>
<dbReference type="GO" id="GO:0005737">
    <property type="term" value="C:cytoplasm"/>
    <property type="evidence" value="ECO:0007669"/>
    <property type="project" value="UniProtKB-SubCell"/>
</dbReference>
<evidence type="ECO:0000256" key="3">
    <source>
        <dbReference type="ARBA" id="ARBA00018111"/>
    </source>
</evidence>
<evidence type="ECO:0000313" key="9">
    <source>
        <dbReference type="EMBL" id="MCR6097223.1"/>
    </source>
</evidence>
<dbReference type="Pfam" id="PF21982">
    <property type="entry name" value="RecX_HTH1"/>
    <property type="match status" value="1"/>
</dbReference>